<accession>A0A7X5YFF3</accession>
<proteinExistence type="predicted"/>
<sequence length="300" mass="35644">MKKINLYLITLCLFGGVACTDEDKVGDVGTLPQDYVLPQGESPADDRIVEYYNSYKSYILYEYTQPDFIYGLSQTNNSYIYEKVDPLCMDVVLDFLEDIWFDLYLTEFHAKYMPYKIMVAKSMETTYGTRAYATMGNDGQSFYVNDCSEELKNLSAEEKRAKKNELQLCLWNYWRTKGTLEFPEEFYKVSDYTRAAKDYDPENPDDPDFALARGFMPMWFAYQNKYIFDWCLYVNYQTKLVDSEQDLQHFMYAMITRTASEWGDYLTKYPLLKRKYDILHSWFLTKYKVDLKKIGEIMYN</sequence>
<gene>
    <name evidence="2" type="ORF">F1644_08960</name>
    <name evidence="1" type="ORF">GGR15_003810</name>
</gene>
<dbReference type="Proteomes" id="UP000576368">
    <property type="component" value="Unassembled WGS sequence"/>
</dbReference>
<evidence type="ECO:0000313" key="2">
    <source>
        <dbReference type="EMBL" id="WOF12385.1"/>
    </source>
</evidence>
<dbReference type="PROSITE" id="PS51257">
    <property type="entry name" value="PROKAR_LIPOPROTEIN"/>
    <property type="match status" value="1"/>
</dbReference>
<dbReference type="AlphaFoldDB" id="A0A7X5YFF3"/>
<reference evidence="2 4" key="1">
    <citation type="submission" date="2019-09" db="EMBL/GenBank/DDBJ databases">
        <title>Butyricimonas paravirosa DSM 105722 (=214-4 = JCM 18677 = CCUG 65563).</title>
        <authorList>
            <person name="Le Roy T."/>
            <person name="Cani P.D."/>
        </authorList>
    </citation>
    <scope>NUCLEOTIDE SEQUENCE [LARGE SCALE GENOMIC DNA]</scope>
    <source>
        <strain evidence="2 4">DSM 105722</strain>
    </source>
</reference>
<reference evidence="1 3" key="2">
    <citation type="submission" date="2020-03" db="EMBL/GenBank/DDBJ databases">
        <title>Genomic Encyclopedia of Type Strains, Phase IV (KMG-IV): sequencing the most valuable type-strain genomes for metagenomic binning, comparative biology and taxonomic classification.</title>
        <authorList>
            <person name="Goeker M."/>
        </authorList>
    </citation>
    <scope>NUCLEOTIDE SEQUENCE [LARGE SCALE GENOMIC DNA]</scope>
    <source>
        <strain evidence="1 3">DSM 105722</strain>
    </source>
</reference>
<evidence type="ECO:0000313" key="1">
    <source>
        <dbReference type="EMBL" id="NJC20167.1"/>
    </source>
</evidence>
<evidence type="ECO:0008006" key="5">
    <source>
        <dbReference type="Google" id="ProtNLM"/>
    </source>
</evidence>
<keyword evidence="4" id="KW-1185">Reference proteome</keyword>
<protein>
    <recommendedName>
        <fullName evidence="5">Lipoprotein</fullName>
    </recommendedName>
</protein>
<evidence type="ECO:0000313" key="4">
    <source>
        <dbReference type="Proteomes" id="UP001302374"/>
    </source>
</evidence>
<dbReference type="Proteomes" id="UP001302374">
    <property type="component" value="Chromosome"/>
</dbReference>
<name>A0A7X5YFF3_9BACT</name>
<dbReference type="GeneID" id="86891416"/>
<dbReference type="EMBL" id="JAATLI010000015">
    <property type="protein sequence ID" value="NJC20167.1"/>
    <property type="molecule type" value="Genomic_DNA"/>
</dbReference>
<evidence type="ECO:0000313" key="3">
    <source>
        <dbReference type="Proteomes" id="UP000576368"/>
    </source>
</evidence>
<dbReference type="EMBL" id="CP043839">
    <property type="protein sequence ID" value="WOF12385.1"/>
    <property type="molecule type" value="Genomic_DNA"/>
</dbReference>
<dbReference type="Gene3D" id="3.40.390.70">
    <property type="match status" value="1"/>
</dbReference>
<dbReference type="RefSeq" id="WP_118305155.1">
    <property type="nucleotide sequence ID" value="NZ_BMPA01000014.1"/>
</dbReference>
<organism evidence="1 3">
    <name type="scientific">Butyricimonas paravirosa</name>
    <dbReference type="NCBI Taxonomy" id="1472417"/>
    <lineage>
        <taxon>Bacteria</taxon>
        <taxon>Pseudomonadati</taxon>
        <taxon>Bacteroidota</taxon>
        <taxon>Bacteroidia</taxon>
        <taxon>Bacteroidales</taxon>
        <taxon>Odoribacteraceae</taxon>
        <taxon>Butyricimonas</taxon>
    </lineage>
</organism>